<accession>A9FW94</accession>
<dbReference type="AlphaFoldDB" id="A9FW94"/>
<protein>
    <submittedName>
        <fullName evidence="1">Uncharacterized protein</fullName>
    </submittedName>
</protein>
<sequence length="181" mass="19679">MPFEIPPRLLERLRARRLEQRQLRATRSAAGAPREQAGGNFIDSIRHVFSGASSVDQAAGRYVAAMSSWQDEVEDEYDAFLLDPGMGPMTYLTSDGRVLEDLRGWDGDEIVEVGGLHAHSALIVGARKTGIVELLELIPPPPPGSSVCSTCNGKRVAEPAPGFRMEFPCNECDARGWIDAG</sequence>
<organism evidence="1 2">
    <name type="scientific">Sorangium cellulosum (strain So ce56)</name>
    <name type="common">Polyangium cellulosum (strain So ce56)</name>
    <dbReference type="NCBI Taxonomy" id="448385"/>
    <lineage>
        <taxon>Bacteria</taxon>
        <taxon>Pseudomonadati</taxon>
        <taxon>Myxococcota</taxon>
        <taxon>Polyangia</taxon>
        <taxon>Polyangiales</taxon>
        <taxon>Polyangiaceae</taxon>
        <taxon>Sorangium</taxon>
    </lineage>
</organism>
<dbReference type="HOGENOM" id="CLU_1488120_0_0_7"/>
<proteinExistence type="predicted"/>
<keyword evidence="2" id="KW-1185">Reference proteome</keyword>
<name>A9FW94_SORC5</name>
<dbReference type="EMBL" id="AM746676">
    <property type="protein sequence ID" value="CAN92356.1"/>
    <property type="molecule type" value="Genomic_DNA"/>
</dbReference>
<evidence type="ECO:0000313" key="2">
    <source>
        <dbReference type="Proteomes" id="UP000002139"/>
    </source>
</evidence>
<reference evidence="1 2" key="1">
    <citation type="journal article" date="2007" name="Nat. Biotechnol.">
        <title>Complete genome sequence of the myxobacterium Sorangium cellulosum.</title>
        <authorList>
            <person name="Schneiker S."/>
            <person name="Perlova O."/>
            <person name="Kaiser O."/>
            <person name="Gerth K."/>
            <person name="Alici A."/>
            <person name="Altmeyer M.O."/>
            <person name="Bartels D."/>
            <person name="Bekel T."/>
            <person name="Beyer S."/>
            <person name="Bode E."/>
            <person name="Bode H.B."/>
            <person name="Bolten C.J."/>
            <person name="Choudhuri J.V."/>
            <person name="Doss S."/>
            <person name="Elnakady Y.A."/>
            <person name="Frank B."/>
            <person name="Gaigalat L."/>
            <person name="Goesmann A."/>
            <person name="Groeger C."/>
            <person name="Gross F."/>
            <person name="Jelsbak L."/>
            <person name="Jelsbak L."/>
            <person name="Kalinowski J."/>
            <person name="Kegler C."/>
            <person name="Knauber T."/>
            <person name="Konietzny S."/>
            <person name="Kopp M."/>
            <person name="Krause L."/>
            <person name="Krug D."/>
            <person name="Linke B."/>
            <person name="Mahmud T."/>
            <person name="Martinez-Arias R."/>
            <person name="McHardy A.C."/>
            <person name="Merai M."/>
            <person name="Meyer F."/>
            <person name="Mormann S."/>
            <person name="Munoz-Dorado J."/>
            <person name="Perez J."/>
            <person name="Pradella S."/>
            <person name="Rachid S."/>
            <person name="Raddatz G."/>
            <person name="Rosenau F."/>
            <person name="Rueckert C."/>
            <person name="Sasse F."/>
            <person name="Scharfe M."/>
            <person name="Schuster S.C."/>
            <person name="Suen G."/>
            <person name="Treuner-Lange A."/>
            <person name="Velicer G.J."/>
            <person name="Vorholter F.-J."/>
            <person name="Weissman K.J."/>
            <person name="Welch R.D."/>
            <person name="Wenzel S.C."/>
            <person name="Whitworth D.E."/>
            <person name="Wilhelm S."/>
            <person name="Wittmann C."/>
            <person name="Bloecker H."/>
            <person name="Puehler A."/>
            <person name="Mueller R."/>
        </authorList>
    </citation>
    <scope>NUCLEOTIDE SEQUENCE [LARGE SCALE GENOMIC DNA]</scope>
    <source>
        <strain evidence="2">So ce56</strain>
    </source>
</reference>
<dbReference type="KEGG" id="scl:sce2197"/>
<dbReference type="OrthoDB" id="7031870at2"/>
<dbReference type="RefSeq" id="WP_012234831.1">
    <property type="nucleotide sequence ID" value="NC_010162.1"/>
</dbReference>
<dbReference type="Proteomes" id="UP000002139">
    <property type="component" value="Chromosome"/>
</dbReference>
<gene>
    <name evidence="1" type="ordered locus">sce2197</name>
</gene>
<evidence type="ECO:0000313" key="1">
    <source>
        <dbReference type="EMBL" id="CAN92356.1"/>
    </source>
</evidence>